<dbReference type="InParanoid" id="D3AX19"/>
<evidence type="ECO:0000313" key="3">
    <source>
        <dbReference type="EMBL" id="EFA86842.1"/>
    </source>
</evidence>
<dbReference type="PANTHER" id="PTHR12431">
    <property type="entry name" value="SORTING NEXIN 17 AND 27"/>
    <property type="match status" value="1"/>
</dbReference>
<dbReference type="InterPro" id="IPR036871">
    <property type="entry name" value="PX_dom_sf"/>
</dbReference>
<dbReference type="GO" id="GO:0035091">
    <property type="term" value="F:phosphatidylinositol binding"/>
    <property type="evidence" value="ECO:0007669"/>
    <property type="project" value="InterPro"/>
</dbReference>
<dbReference type="SUPFAM" id="SSF64268">
    <property type="entry name" value="PX domain"/>
    <property type="match status" value="1"/>
</dbReference>
<dbReference type="CDD" id="cd06093">
    <property type="entry name" value="PX_domain"/>
    <property type="match status" value="1"/>
</dbReference>
<dbReference type="GeneID" id="31356179"/>
<sequence>MNTVDYEKLLAAEVAKVALLEAENQRLRLELAKGNTHHLNEEIKKLEHANKVLSDKLASEIAKNTQFSSESAANKNDNTAYRKSIFRSVAVPKKVIENEKSSSRTYTAYLVEVETDERRYQLSKRYKQFVLLNTLLCRQFGEHGLPAFPGKKNGLYFSSEDHTEKRRVALQDYLQGLISGAGTSQSPFLLQFLREEVPETSSGKNHH</sequence>
<dbReference type="SMART" id="SM00312">
    <property type="entry name" value="PX"/>
    <property type="match status" value="1"/>
</dbReference>
<dbReference type="PANTHER" id="PTHR12431:SF14">
    <property type="entry name" value="LD15323P"/>
    <property type="match status" value="1"/>
</dbReference>
<comment type="caution">
    <text evidence="3">The sequence shown here is derived from an EMBL/GenBank/DDBJ whole genome shotgun (WGS) entry which is preliminary data.</text>
</comment>
<dbReference type="OMA" id="YLIEVEV"/>
<dbReference type="GO" id="GO:0005769">
    <property type="term" value="C:early endosome"/>
    <property type="evidence" value="ECO:0007669"/>
    <property type="project" value="TreeGrafter"/>
</dbReference>
<dbReference type="EMBL" id="ADBJ01000002">
    <property type="protein sequence ID" value="EFA86842.1"/>
    <property type="molecule type" value="Genomic_DNA"/>
</dbReference>
<gene>
    <name evidence="3" type="ORF">PPL_00647</name>
</gene>
<reference evidence="3 4" key="1">
    <citation type="journal article" date="2011" name="Genome Res.">
        <title>Phylogeny-wide analysis of social amoeba genomes highlights ancient origins for complex intercellular communication.</title>
        <authorList>
            <person name="Heidel A.J."/>
            <person name="Lawal H.M."/>
            <person name="Felder M."/>
            <person name="Schilde C."/>
            <person name="Helps N.R."/>
            <person name="Tunggal B."/>
            <person name="Rivero F."/>
            <person name="John U."/>
            <person name="Schleicher M."/>
            <person name="Eichinger L."/>
            <person name="Platzer M."/>
            <person name="Noegel A.A."/>
            <person name="Schaap P."/>
            <person name="Gloeckner G."/>
        </authorList>
    </citation>
    <scope>NUCLEOTIDE SEQUENCE [LARGE SCALE GENOMIC DNA]</scope>
    <source>
        <strain evidence="4">ATCC 26659 / Pp 5 / PN500</strain>
    </source>
</reference>
<protein>
    <submittedName>
        <fullName evidence="3">Phox domain-containing protein</fullName>
    </submittedName>
</protein>
<accession>D3AX19</accession>
<dbReference type="AlphaFoldDB" id="D3AX19"/>
<proteinExistence type="predicted"/>
<dbReference type="Proteomes" id="UP000001396">
    <property type="component" value="Unassembled WGS sequence"/>
</dbReference>
<keyword evidence="4" id="KW-1185">Reference proteome</keyword>
<name>D3AX19_HETP5</name>
<evidence type="ECO:0000256" key="1">
    <source>
        <dbReference type="SAM" id="Coils"/>
    </source>
</evidence>
<evidence type="ECO:0000259" key="2">
    <source>
        <dbReference type="PROSITE" id="PS50195"/>
    </source>
</evidence>
<dbReference type="FunCoup" id="D3AX19">
    <property type="interactions" value="5"/>
</dbReference>
<organism evidence="3 4">
    <name type="scientific">Heterostelium pallidum (strain ATCC 26659 / Pp 5 / PN500)</name>
    <name type="common">Cellular slime mold</name>
    <name type="synonym">Polysphondylium pallidum</name>
    <dbReference type="NCBI Taxonomy" id="670386"/>
    <lineage>
        <taxon>Eukaryota</taxon>
        <taxon>Amoebozoa</taxon>
        <taxon>Evosea</taxon>
        <taxon>Eumycetozoa</taxon>
        <taxon>Dictyostelia</taxon>
        <taxon>Acytosteliales</taxon>
        <taxon>Acytosteliaceae</taxon>
        <taxon>Heterostelium</taxon>
    </lineage>
</organism>
<dbReference type="RefSeq" id="XP_020438945.1">
    <property type="nucleotide sequence ID" value="XM_020571671.1"/>
</dbReference>
<feature type="coiled-coil region" evidence="1">
    <location>
        <begin position="10"/>
        <end position="56"/>
    </location>
</feature>
<dbReference type="GO" id="GO:0032456">
    <property type="term" value="P:endocytic recycling"/>
    <property type="evidence" value="ECO:0007669"/>
    <property type="project" value="TreeGrafter"/>
</dbReference>
<evidence type="ECO:0000313" key="4">
    <source>
        <dbReference type="Proteomes" id="UP000001396"/>
    </source>
</evidence>
<dbReference type="InterPro" id="IPR001683">
    <property type="entry name" value="PX_dom"/>
</dbReference>
<dbReference type="GO" id="GO:0006886">
    <property type="term" value="P:intracellular protein transport"/>
    <property type="evidence" value="ECO:0007669"/>
    <property type="project" value="TreeGrafter"/>
</dbReference>
<dbReference type="PROSITE" id="PS50195">
    <property type="entry name" value="PX"/>
    <property type="match status" value="1"/>
</dbReference>
<feature type="domain" description="PX" evidence="2">
    <location>
        <begin position="87"/>
        <end position="200"/>
    </location>
</feature>
<keyword evidence="1" id="KW-0175">Coiled coil</keyword>
<dbReference type="Gene3D" id="3.30.1520.10">
    <property type="entry name" value="Phox-like domain"/>
    <property type="match status" value="1"/>
</dbReference>
<dbReference type="Pfam" id="PF00787">
    <property type="entry name" value="PX"/>
    <property type="match status" value="1"/>
</dbReference>